<gene>
    <name evidence="1" type="ORF">CLHOM_17390</name>
</gene>
<proteinExistence type="predicted"/>
<name>A0A0L6Z9K8_9CLOT</name>
<sequence length="231" mass="26340">MLLVILFTGCSQQISPVDKDVQKHVEIDWINFIQVNDIHYSDVHNYCGRDLTSADIGQKVSEVKFKVSDNVFDTSYKTKDGDAAFLEKGTPIYSIKGYRTEFRLAAYFNGKLTLYEAHYNPKAKIGGDLIDIRDKVKYIGINSEQDGRTELAAIKDDNIVKTMVDNVLSADIVDMKNYDLGGTRYFIAFHLKDETAITYSYWVNSRYLALGVECPLEFQNEIDKAINKMKK</sequence>
<dbReference type="Proteomes" id="UP000037043">
    <property type="component" value="Unassembled WGS sequence"/>
</dbReference>
<dbReference type="EMBL" id="LHUR01000022">
    <property type="protein sequence ID" value="KOA19650.1"/>
    <property type="molecule type" value="Genomic_DNA"/>
</dbReference>
<dbReference type="AlphaFoldDB" id="A0A0L6Z9K8"/>
<evidence type="ECO:0000313" key="1">
    <source>
        <dbReference type="EMBL" id="KOA19650.1"/>
    </source>
</evidence>
<protein>
    <submittedName>
        <fullName evidence="1">Uncharacterized protein</fullName>
    </submittedName>
</protein>
<organism evidence="1 2">
    <name type="scientific">Clostridium homopropionicum DSM 5847</name>
    <dbReference type="NCBI Taxonomy" id="1121318"/>
    <lineage>
        <taxon>Bacteria</taxon>
        <taxon>Bacillati</taxon>
        <taxon>Bacillota</taxon>
        <taxon>Clostridia</taxon>
        <taxon>Eubacteriales</taxon>
        <taxon>Clostridiaceae</taxon>
        <taxon>Clostridium</taxon>
    </lineage>
</organism>
<keyword evidence="2" id="KW-1185">Reference proteome</keyword>
<reference evidence="2" key="1">
    <citation type="submission" date="2015-08" db="EMBL/GenBank/DDBJ databases">
        <title>Genome sequence of the strict anaerobe Clostridium homopropionicum LuHBu1 (DSM 5847T).</title>
        <authorList>
            <person name="Poehlein A."/>
            <person name="Beck M."/>
            <person name="Schiel-Bengelsdorf B."/>
            <person name="Bengelsdorf F.R."/>
            <person name="Daniel R."/>
            <person name="Duerre P."/>
        </authorList>
    </citation>
    <scope>NUCLEOTIDE SEQUENCE [LARGE SCALE GENOMIC DNA]</scope>
    <source>
        <strain evidence="2">DSM 5847</strain>
    </source>
</reference>
<comment type="caution">
    <text evidence="1">The sequence shown here is derived from an EMBL/GenBank/DDBJ whole genome shotgun (WGS) entry which is preliminary data.</text>
</comment>
<evidence type="ECO:0000313" key="2">
    <source>
        <dbReference type="Proteomes" id="UP000037043"/>
    </source>
</evidence>
<dbReference type="PATRIC" id="fig|1121318.3.peg.1753"/>
<accession>A0A0L6Z9K8</accession>